<dbReference type="InParanoid" id="A7SA46"/>
<dbReference type="PANTHER" id="PTHR21562">
    <property type="entry name" value="NOTUM-RELATED"/>
    <property type="match status" value="1"/>
</dbReference>
<dbReference type="OMA" id="IEIDCAY"/>
<organism evidence="2 3">
    <name type="scientific">Nematostella vectensis</name>
    <name type="common">Starlet sea anemone</name>
    <dbReference type="NCBI Taxonomy" id="45351"/>
    <lineage>
        <taxon>Eukaryota</taxon>
        <taxon>Metazoa</taxon>
        <taxon>Cnidaria</taxon>
        <taxon>Anthozoa</taxon>
        <taxon>Hexacorallia</taxon>
        <taxon>Actiniaria</taxon>
        <taxon>Edwardsiidae</taxon>
        <taxon>Nematostella</taxon>
    </lineage>
</organism>
<dbReference type="InterPro" id="IPR029058">
    <property type="entry name" value="AB_hydrolase_fold"/>
</dbReference>
<dbReference type="PANTHER" id="PTHR21562:SF67">
    <property type="entry name" value="PECTIN ACETYLESTERASE"/>
    <property type="match status" value="1"/>
</dbReference>
<protein>
    <recommendedName>
        <fullName evidence="4">Pectin acetylesterase</fullName>
    </recommendedName>
</protein>
<evidence type="ECO:0000256" key="1">
    <source>
        <dbReference type="ARBA" id="ARBA00010213"/>
    </source>
</evidence>
<dbReference type="KEGG" id="nve:5511069"/>
<dbReference type="InterPro" id="IPR004963">
    <property type="entry name" value="PAE/NOTUM"/>
</dbReference>
<evidence type="ECO:0000313" key="3">
    <source>
        <dbReference type="Proteomes" id="UP000001593"/>
    </source>
</evidence>
<evidence type="ECO:0008006" key="4">
    <source>
        <dbReference type="Google" id="ProtNLM"/>
    </source>
</evidence>
<name>A7SA46_NEMVE</name>
<dbReference type="EMBL" id="DS469607">
    <property type="protein sequence ID" value="EDO39429.1"/>
    <property type="molecule type" value="Genomic_DNA"/>
</dbReference>
<sequence length="354" mass="40130">MAWQKGAKCLDGSLPAYFYRRGHGAGTHKWILYLQGGAWCDSAENCYHRSKTNLGSSRNYKHLMDAGGILSDKMHENKHFHSWNVVYVPYCDGASFTGNRSDPVVVKGQRLYMRGKRILSALIDDLLVKGLQNATDVVFTGTSAGALAVLMNADYVKQRLPASTSMVALSDSGVFLNEPDLKGVKKFGKSMKRVYELHDSADSINPKCARKKAAKDRWECMFPAEFVRSIETPVYMVNPLYDAWQLANVVGVRCVYSPESCDKHEMKVIREFRKKTLNALEPILRNKNHKVFGDGCIDHGQVIFDKKWNEIKVNKQAMHEAFHEWHQDVKGIKDLIDPEAKETDTYPFNPTCWS</sequence>
<dbReference type="OrthoDB" id="2015280at2759"/>
<dbReference type="STRING" id="45351.A7SA46"/>
<feature type="non-terminal residue" evidence="2">
    <location>
        <position position="354"/>
    </location>
</feature>
<dbReference type="ESTHER" id="nemve-a7sa46">
    <property type="family name" value="Pectinacetylesterase-Notum"/>
</dbReference>
<dbReference type="HOGENOM" id="CLU_031008_0_0_1"/>
<comment type="similarity">
    <text evidence="1">Belongs to the pectinacetylesterase family. Notum subfamily.</text>
</comment>
<dbReference type="GO" id="GO:0016787">
    <property type="term" value="F:hydrolase activity"/>
    <property type="evidence" value="ECO:0007669"/>
    <property type="project" value="InterPro"/>
</dbReference>
<accession>A7SA46</accession>
<proteinExistence type="inferred from homology"/>
<gene>
    <name evidence="2" type="ORF">NEMVEDRAFT_v1g110685</name>
</gene>
<dbReference type="AlphaFoldDB" id="A7SA46"/>
<dbReference type="Proteomes" id="UP000001593">
    <property type="component" value="Unassembled WGS sequence"/>
</dbReference>
<dbReference type="Pfam" id="PF03283">
    <property type="entry name" value="PAE"/>
    <property type="match status" value="1"/>
</dbReference>
<dbReference type="PhylomeDB" id="A7SA46"/>
<keyword evidence="3" id="KW-1185">Reference proteome</keyword>
<dbReference type="SUPFAM" id="SSF53474">
    <property type="entry name" value="alpha/beta-Hydrolases"/>
    <property type="match status" value="1"/>
</dbReference>
<evidence type="ECO:0000313" key="2">
    <source>
        <dbReference type="EMBL" id="EDO39429.1"/>
    </source>
</evidence>
<dbReference type="Gene3D" id="3.40.50.1820">
    <property type="entry name" value="alpha/beta hydrolase"/>
    <property type="match status" value="1"/>
</dbReference>
<dbReference type="eggNOG" id="KOG4287">
    <property type="taxonomic scope" value="Eukaryota"/>
</dbReference>
<reference evidence="2 3" key="1">
    <citation type="journal article" date="2007" name="Science">
        <title>Sea anemone genome reveals ancestral eumetazoan gene repertoire and genomic organization.</title>
        <authorList>
            <person name="Putnam N.H."/>
            <person name="Srivastava M."/>
            <person name="Hellsten U."/>
            <person name="Dirks B."/>
            <person name="Chapman J."/>
            <person name="Salamov A."/>
            <person name="Terry A."/>
            <person name="Shapiro H."/>
            <person name="Lindquist E."/>
            <person name="Kapitonov V.V."/>
            <person name="Jurka J."/>
            <person name="Genikhovich G."/>
            <person name="Grigoriev I.V."/>
            <person name="Lucas S.M."/>
            <person name="Steele R.E."/>
            <person name="Finnerty J.R."/>
            <person name="Technau U."/>
            <person name="Martindale M.Q."/>
            <person name="Rokhsar D.S."/>
        </authorList>
    </citation>
    <scope>NUCLEOTIDE SEQUENCE [LARGE SCALE GENOMIC DNA]</scope>
    <source>
        <strain evidence="3">CH2 X CH6</strain>
    </source>
</reference>